<keyword evidence="5" id="KW-0732">Signal</keyword>
<dbReference type="GO" id="GO:0005774">
    <property type="term" value="C:vacuolar membrane"/>
    <property type="evidence" value="ECO:0007669"/>
    <property type="project" value="UniProtKB-SubCell"/>
</dbReference>
<dbReference type="GO" id="GO:1904262">
    <property type="term" value="P:negative regulation of TORC1 signaling"/>
    <property type="evidence" value="ECO:0007669"/>
    <property type="project" value="TreeGrafter"/>
</dbReference>
<dbReference type="Proteomes" id="UP000016922">
    <property type="component" value="Unassembled WGS sequence"/>
</dbReference>
<evidence type="ECO:0000313" key="9">
    <source>
        <dbReference type="Proteomes" id="UP000016922"/>
    </source>
</evidence>
<dbReference type="RefSeq" id="XP_008081400.1">
    <property type="nucleotide sequence ID" value="XM_008083209.1"/>
</dbReference>
<dbReference type="AlphaFoldDB" id="S3DI06"/>
<feature type="compositionally biased region" description="Low complexity" evidence="6">
    <location>
        <begin position="542"/>
        <end position="552"/>
    </location>
</feature>
<sequence length="693" mass="78597">MKLNPSRAHLDVKLLTSQLTNMANARDIMHPGLCAIALVIRAREGPRFVFHYPPHPDGKAVVREARFGTELDTEPISPVLEGEESDEEFGEEENIGGEVEHGTDADGTHVAPWDRLWEFPTADLESILTPSRAFHKRRFELSLDPVVFVSYPVHIREEGGWKKKRFKKSRRRKEGEREGEEAKESMGKEEEEDEGGMTMFNVVFMVNVSREEEDGRVQEVFEHVVKKFNKALNHAQASDNYVWKESEMILGMKDKAREERRPMSWLWNEILLKSTLASAIRDVFDAISNSKIATLHLATTPPVDISLQIPIPCFLTSFPSSDDRAMLGLLLTSANAMIDEEGNENPTHLNKHFALLLLNNEEKIISEIQADNTELTAPLIECIRLCKPTLSFLQVAQTQNVELSSLLILAQHLIYWRRAIAIPPLHARETYIVSPNCDSRQLPIASIAWKKAFPLAPSLPSYLASLSAAPRPYKHFSPSKNHRPTYLDMLAWAMRGGWVTPLRTYAWILVHPEIIYEVDYQLKAAAVEKARNKSKTAESDQDLLSSSTDSSTHFPKDPNSMTTSQAAEHARLARLARKTAEETAIFAAEFEKLPPPVATAHPSLNTAPHLKHLSPYVIKDPHKVSHEESLYIAAYSKRFEDVKVRETWLRFCGRYFNGREPLEMIALREGMKRKETWGLLAAFGEVILVARHW</sequence>
<evidence type="ECO:0000256" key="1">
    <source>
        <dbReference type="ARBA" id="ARBA00010546"/>
    </source>
</evidence>
<feature type="domain" description="GATOR1 complex protein NPRL3 C-terminal HTH" evidence="7">
    <location>
        <begin position="626"/>
        <end position="687"/>
    </location>
</feature>
<comment type="similarity">
    <text evidence="1 5">Belongs to the NPR3 family.</text>
</comment>
<dbReference type="STRING" id="1116229.S3DI06"/>
<dbReference type="eggNOG" id="KOG3830">
    <property type="taxonomic scope" value="Eukaryota"/>
</dbReference>
<comment type="subcellular location">
    <subcellularLocation>
        <location evidence="5">Vacuole membrane</location>
        <topology evidence="5">Peripheral membrane protein</topology>
    </subcellularLocation>
</comment>
<dbReference type="GO" id="GO:0038202">
    <property type="term" value="P:TORC1 signaling"/>
    <property type="evidence" value="ECO:0007669"/>
    <property type="project" value="TreeGrafter"/>
</dbReference>
<evidence type="ECO:0000256" key="2">
    <source>
        <dbReference type="ARBA" id="ARBA00017880"/>
    </source>
</evidence>
<dbReference type="HOGENOM" id="CLU_014314_2_0_1"/>
<dbReference type="PANTHER" id="PTHR13153">
    <property type="entry name" value="CGTHBA PROTEIN -14 GENE PROTEIN"/>
    <property type="match status" value="1"/>
</dbReference>
<dbReference type="GO" id="GO:0034198">
    <property type="term" value="P:cellular response to amino acid starvation"/>
    <property type="evidence" value="ECO:0007669"/>
    <property type="project" value="TreeGrafter"/>
</dbReference>
<evidence type="ECO:0000256" key="6">
    <source>
        <dbReference type="SAM" id="MobiDB-lite"/>
    </source>
</evidence>
<evidence type="ECO:0000259" key="7">
    <source>
        <dbReference type="Pfam" id="PF24064"/>
    </source>
</evidence>
<accession>S3DI06</accession>
<dbReference type="KEGG" id="glz:GLAREA_12427"/>
<feature type="compositionally biased region" description="Basic and acidic residues" evidence="6">
    <location>
        <begin position="173"/>
        <end position="188"/>
    </location>
</feature>
<dbReference type="GO" id="GO:1990130">
    <property type="term" value="C:GATOR1 complex"/>
    <property type="evidence" value="ECO:0007669"/>
    <property type="project" value="TreeGrafter"/>
</dbReference>
<evidence type="ECO:0000256" key="3">
    <source>
        <dbReference type="ARBA" id="ARBA00025376"/>
    </source>
</evidence>
<dbReference type="OMA" id="CNLAFRY"/>
<evidence type="ECO:0000313" key="8">
    <source>
        <dbReference type="EMBL" id="EPE31671.1"/>
    </source>
</evidence>
<feature type="region of interest" description="Disordered" evidence="6">
    <location>
        <begin position="532"/>
        <end position="567"/>
    </location>
</feature>
<gene>
    <name evidence="8" type="ORF">GLAREA_12427</name>
</gene>
<dbReference type="Pfam" id="PF03666">
    <property type="entry name" value="NPR3"/>
    <property type="match status" value="1"/>
</dbReference>
<dbReference type="OrthoDB" id="18648at2759"/>
<evidence type="ECO:0000256" key="4">
    <source>
        <dbReference type="ARBA" id="ARBA00030028"/>
    </source>
</evidence>
<protein>
    <recommendedName>
        <fullName evidence="2 5">Nitrogen permease regulator 3</fullName>
    </recommendedName>
    <alternativeName>
        <fullName evidence="4 5">Required for meiotic nuclear division protein 11</fullName>
    </alternativeName>
</protein>
<evidence type="ECO:0000256" key="5">
    <source>
        <dbReference type="RuleBase" id="RU368069"/>
    </source>
</evidence>
<dbReference type="GO" id="GO:0051321">
    <property type="term" value="P:meiotic cell cycle"/>
    <property type="evidence" value="ECO:0007669"/>
    <property type="project" value="UniProtKB-UniRule"/>
</dbReference>
<dbReference type="Pfam" id="PF24064">
    <property type="entry name" value="HTH_NPRL3"/>
    <property type="match status" value="1"/>
</dbReference>
<keyword evidence="5" id="KW-0469">Meiosis</keyword>
<dbReference type="InterPro" id="IPR056603">
    <property type="entry name" value="HTH_NPRL3"/>
</dbReference>
<reference evidence="8 9" key="1">
    <citation type="journal article" date="2013" name="BMC Genomics">
        <title>Genomics-driven discovery of the pneumocandin biosynthetic gene cluster in the fungus Glarea lozoyensis.</title>
        <authorList>
            <person name="Chen L."/>
            <person name="Yue Q."/>
            <person name="Zhang X."/>
            <person name="Xiang M."/>
            <person name="Wang C."/>
            <person name="Li S."/>
            <person name="Che Y."/>
            <person name="Ortiz-Lopez F.J."/>
            <person name="Bills G.F."/>
            <person name="Liu X."/>
            <person name="An Z."/>
        </authorList>
    </citation>
    <scope>NUCLEOTIDE SEQUENCE [LARGE SCALE GENOMIC DNA]</scope>
    <source>
        <strain evidence="9">ATCC 20868 / MF5171</strain>
    </source>
</reference>
<name>S3DI06_GLAL2</name>
<dbReference type="EMBL" id="KE145361">
    <property type="protein sequence ID" value="EPE31671.1"/>
    <property type="molecule type" value="Genomic_DNA"/>
</dbReference>
<comment type="function">
    <text evidence="3 5">Mediates inactivation of the TORC1 complex in response to amino acid starvation. Required for meiotic nuclear division.</text>
</comment>
<organism evidence="8 9">
    <name type="scientific">Glarea lozoyensis (strain ATCC 20868 / MF5171)</name>
    <dbReference type="NCBI Taxonomy" id="1116229"/>
    <lineage>
        <taxon>Eukaryota</taxon>
        <taxon>Fungi</taxon>
        <taxon>Dikarya</taxon>
        <taxon>Ascomycota</taxon>
        <taxon>Pezizomycotina</taxon>
        <taxon>Leotiomycetes</taxon>
        <taxon>Helotiales</taxon>
        <taxon>Helotiaceae</taxon>
        <taxon>Glarea</taxon>
    </lineage>
</organism>
<dbReference type="PANTHER" id="PTHR13153:SF5">
    <property type="entry name" value="GATOR COMPLEX PROTEIN NPRL3"/>
    <property type="match status" value="1"/>
</dbReference>
<dbReference type="GeneID" id="19471468"/>
<keyword evidence="9" id="KW-1185">Reference proteome</keyword>
<proteinExistence type="inferred from homology"/>
<dbReference type="GO" id="GO:0010508">
    <property type="term" value="P:positive regulation of autophagy"/>
    <property type="evidence" value="ECO:0007669"/>
    <property type="project" value="TreeGrafter"/>
</dbReference>
<feature type="region of interest" description="Disordered" evidence="6">
    <location>
        <begin position="166"/>
        <end position="193"/>
    </location>
</feature>
<dbReference type="InterPro" id="IPR005365">
    <property type="entry name" value="Npr3"/>
</dbReference>